<sequence length="119" mass="13463">MFFNVFSFSLLPGTLWVLKELNRRSWILKHRFILYYCDLFLRHALNGGNVIGVETLFQYSEGGGIFDFSRTIAAGTDEGIRGKIGNGNNNSHAAWLTTRSDSRSTDVSIRHSDNSYILV</sequence>
<dbReference type="EMBL" id="SJON01000002">
    <property type="protein sequence ID" value="TCB88929.1"/>
    <property type="molecule type" value="Genomic_DNA"/>
</dbReference>
<proteinExistence type="predicted"/>
<organism evidence="1 2">
    <name type="scientific">Enterobacter quasihormaechei</name>
    <dbReference type="NCBI Taxonomy" id="2529382"/>
    <lineage>
        <taxon>Bacteria</taxon>
        <taxon>Pseudomonadati</taxon>
        <taxon>Pseudomonadota</taxon>
        <taxon>Gammaproteobacteria</taxon>
        <taxon>Enterobacterales</taxon>
        <taxon>Enterobacteriaceae</taxon>
        <taxon>Enterobacter</taxon>
    </lineage>
</organism>
<evidence type="ECO:0000313" key="1">
    <source>
        <dbReference type="EMBL" id="TCB88929.1"/>
    </source>
</evidence>
<name>A0AAE8QYS7_9ENTR</name>
<gene>
    <name evidence="1" type="ORF">E0L16_03530</name>
</gene>
<comment type="caution">
    <text evidence="1">The sequence shown here is derived from an EMBL/GenBank/DDBJ whole genome shotgun (WGS) entry which is preliminary data.</text>
</comment>
<evidence type="ECO:0000313" key="2">
    <source>
        <dbReference type="Proteomes" id="UP000291623"/>
    </source>
</evidence>
<accession>A0AAE8QYS7</accession>
<dbReference type="Proteomes" id="UP000291623">
    <property type="component" value="Unassembled WGS sequence"/>
</dbReference>
<reference evidence="1 2" key="1">
    <citation type="submission" date="2019-02" db="EMBL/GenBank/DDBJ databases">
        <title>The draft genome of Enterobacter spp. strains.</title>
        <authorList>
            <person name="Wang C."/>
            <person name="Feng Y."/>
            <person name="Zong Z."/>
        </authorList>
    </citation>
    <scope>NUCLEOTIDE SEQUENCE [LARGE SCALE GENOMIC DNA]</scope>
    <source>
        <strain evidence="1 2">WCHEQ120003</strain>
    </source>
</reference>
<dbReference type="AlphaFoldDB" id="A0AAE8QYS7"/>
<protein>
    <submittedName>
        <fullName evidence="1">Uncharacterized protein</fullName>
    </submittedName>
</protein>